<dbReference type="GO" id="GO:0030145">
    <property type="term" value="F:manganese ion binding"/>
    <property type="evidence" value="ECO:0007669"/>
    <property type="project" value="TreeGrafter"/>
</dbReference>
<dbReference type="RefSeq" id="WP_016482885.1">
    <property type="nucleotide sequence ID" value="NC_021487.1"/>
</dbReference>
<dbReference type="eggNOG" id="COG0743">
    <property type="taxonomic scope" value="Bacteria"/>
</dbReference>
<dbReference type="KEGG" id="ccz:CCALI_01534"/>
<keyword evidence="14" id="KW-1185">Reference proteome</keyword>
<dbReference type="SUPFAM" id="SSF51735">
    <property type="entry name" value="NAD(P)-binding Rossmann-fold domains"/>
    <property type="match status" value="1"/>
</dbReference>
<protein>
    <recommendedName>
        <fullName evidence="9">1-deoxy-D-xylulose 5-phosphate reductoisomerase</fullName>
        <shortName evidence="9">DXP reductoisomerase</shortName>
        <ecNumber evidence="9">1.1.1.267</ecNumber>
    </recommendedName>
    <alternativeName>
        <fullName evidence="9">1-deoxyxylulose-5-phosphate reductoisomerase</fullName>
    </alternativeName>
    <alternativeName>
        <fullName evidence="9">2-C-methyl-D-erythritol 4-phosphate synthase</fullName>
    </alternativeName>
</protein>
<dbReference type="SUPFAM" id="SSF55347">
    <property type="entry name" value="Glyceraldehyde-3-phosphate dehydrogenase-like, C-terminal domain"/>
    <property type="match status" value="1"/>
</dbReference>
<dbReference type="SUPFAM" id="SSF69055">
    <property type="entry name" value="1-deoxy-D-xylulose-5-phosphate reductoisomerase, C-terminal domain"/>
    <property type="match status" value="1"/>
</dbReference>
<dbReference type="GO" id="GO:0051484">
    <property type="term" value="P:isopentenyl diphosphate biosynthetic process, methylerythritol 4-phosphate pathway involved in terpenoid biosynthetic process"/>
    <property type="evidence" value="ECO:0007669"/>
    <property type="project" value="UniProtKB-ARBA"/>
</dbReference>
<comment type="cofactor">
    <cofactor evidence="9">
        <name>Mg(2+)</name>
        <dbReference type="ChEBI" id="CHEBI:18420"/>
    </cofactor>
    <cofactor evidence="9">
        <name>Mn(2+)</name>
        <dbReference type="ChEBI" id="CHEBI:29035"/>
    </cofactor>
</comment>
<dbReference type="STRING" id="454171.CP488_02562"/>
<dbReference type="PANTHER" id="PTHR30525:SF0">
    <property type="entry name" value="1-DEOXY-D-XYLULOSE 5-PHOSPHATE REDUCTOISOMERASE, CHLOROPLASTIC"/>
    <property type="match status" value="1"/>
</dbReference>
<evidence type="ECO:0000256" key="7">
    <source>
        <dbReference type="ARBA" id="ARBA00023229"/>
    </source>
</evidence>
<comment type="caution">
    <text evidence="9">Lacks conserved residue(s) required for the propagation of feature annotation.</text>
</comment>
<comment type="similarity">
    <text evidence="2 9">Belongs to the DXR family.</text>
</comment>
<feature type="domain" description="DXP reductoisomerase C-terminal" evidence="12">
    <location>
        <begin position="261"/>
        <end position="376"/>
    </location>
</feature>
<dbReference type="Proteomes" id="UP000014227">
    <property type="component" value="Chromosome I"/>
</dbReference>
<dbReference type="NCBIfam" id="TIGR00243">
    <property type="entry name" value="Dxr"/>
    <property type="match status" value="1"/>
</dbReference>
<evidence type="ECO:0000256" key="3">
    <source>
        <dbReference type="ARBA" id="ARBA00022723"/>
    </source>
</evidence>
<feature type="binding site" evidence="9">
    <location>
        <position position="218"/>
    </location>
    <ligand>
        <name>1-deoxy-D-xylulose 5-phosphate</name>
        <dbReference type="ChEBI" id="CHEBI:57792"/>
    </ligand>
</feature>
<dbReference type="InterPro" id="IPR036169">
    <property type="entry name" value="DXPR_C_sf"/>
</dbReference>
<keyword evidence="5 9" id="KW-0560">Oxidoreductase</keyword>
<dbReference type="FunFam" id="3.40.50.720:FF:000045">
    <property type="entry name" value="1-deoxy-D-xylulose 5-phosphate reductoisomerase"/>
    <property type="match status" value="1"/>
</dbReference>
<dbReference type="GO" id="GO:0016853">
    <property type="term" value="F:isomerase activity"/>
    <property type="evidence" value="ECO:0007669"/>
    <property type="project" value="UniProtKB-KW"/>
</dbReference>
<dbReference type="Gene3D" id="3.40.50.720">
    <property type="entry name" value="NAD(P)-binding Rossmann-like Domain"/>
    <property type="match status" value="1"/>
</dbReference>
<evidence type="ECO:0000256" key="2">
    <source>
        <dbReference type="ARBA" id="ARBA00006825"/>
    </source>
</evidence>
<keyword evidence="9" id="KW-0460">Magnesium</keyword>
<evidence type="ECO:0000256" key="9">
    <source>
        <dbReference type="HAMAP-Rule" id="MF_00183"/>
    </source>
</evidence>
<feature type="binding site" evidence="9">
    <location>
        <position position="221"/>
    </location>
    <ligand>
        <name>1-deoxy-D-xylulose 5-phosphate</name>
        <dbReference type="ChEBI" id="CHEBI:57792"/>
    </ligand>
</feature>
<dbReference type="AlphaFoldDB" id="S0EUI8"/>
<feature type="binding site" evidence="9">
    <location>
        <position position="38"/>
    </location>
    <ligand>
        <name>NADPH</name>
        <dbReference type="ChEBI" id="CHEBI:57783"/>
    </ligand>
</feature>
<feature type="binding site" evidence="9">
    <location>
        <position position="13"/>
    </location>
    <ligand>
        <name>NADPH</name>
        <dbReference type="ChEBI" id="CHEBI:57783"/>
    </ligand>
</feature>
<dbReference type="Pfam" id="PF02670">
    <property type="entry name" value="DXP_reductoisom"/>
    <property type="match status" value="1"/>
</dbReference>
<feature type="binding site" evidence="9">
    <location>
        <position position="217"/>
    </location>
    <ligand>
        <name>1-deoxy-D-xylulose 5-phosphate</name>
        <dbReference type="ChEBI" id="CHEBI:57792"/>
    </ligand>
</feature>
<dbReference type="OrthoDB" id="9806546at2"/>
<comment type="function">
    <text evidence="9">Catalyzes the NADPH-dependent rearrangement and reduction of 1-deoxy-D-xylulose-5-phosphate (DXP) to 2-C-methyl-D-erythritol 4-phosphate (MEP).</text>
</comment>
<feature type="binding site" evidence="9">
    <location>
        <position position="151"/>
    </location>
    <ligand>
        <name>1-deoxy-D-xylulose 5-phosphate</name>
        <dbReference type="ChEBI" id="CHEBI:57792"/>
    </ligand>
</feature>
<comment type="pathway">
    <text evidence="1 9">Isoprenoid biosynthesis; isopentenyl diphosphate biosynthesis via DXP pathway; isopentenyl diphosphate from 1-deoxy-D-xylulose 5-phosphate: step 1/6.</text>
</comment>
<feature type="binding site" evidence="9">
    <location>
        <position position="12"/>
    </location>
    <ligand>
        <name>NADPH</name>
        <dbReference type="ChEBI" id="CHEBI:57783"/>
    </ligand>
</feature>
<feature type="binding site" evidence="9">
    <location>
        <position position="212"/>
    </location>
    <ligand>
        <name>1-deoxy-D-xylulose 5-phosphate</name>
        <dbReference type="ChEBI" id="CHEBI:57792"/>
    </ligand>
</feature>
<dbReference type="EMBL" id="HF951689">
    <property type="protein sequence ID" value="CCW35350.1"/>
    <property type="molecule type" value="Genomic_DNA"/>
</dbReference>
<dbReference type="PANTHER" id="PTHR30525">
    <property type="entry name" value="1-DEOXY-D-XYLULOSE 5-PHOSPHATE REDUCTOISOMERASE"/>
    <property type="match status" value="1"/>
</dbReference>
<reference evidence="14" key="1">
    <citation type="submission" date="2013-03" db="EMBL/GenBank/DDBJ databases">
        <title>Genome sequence of Chthonomonas calidirosea, the first sequenced genome from the Armatimonadetes phylum (formally candidate division OP10).</title>
        <authorList>
            <person name="Lee K.C.Y."/>
            <person name="Morgan X.C."/>
            <person name="Dunfield P.F."/>
            <person name="Tamas I."/>
            <person name="Houghton K.M."/>
            <person name="Vyssotski M."/>
            <person name="Ryan J.L.J."/>
            <person name="Lagutin K."/>
            <person name="McDonald I.R."/>
            <person name="Stott M.B."/>
        </authorList>
    </citation>
    <scope>NUCLEOTIDE SEQUENCE [LARGE SCALE GENOMIC DNA]</scope>
    <source>
        <strain evidence="14">DSM 23976 / ICMP 18418 / T49</strain>
    </source>
</reference>
<dbReference type="InterPro" id="IPR036291">
    <property type="entry name" value="NAD(P)-bd_dom_sf"/>
</dbReference>
<feature type="domain" description="1-deoxy-D-xylulose 5-phosphate reductoisomerase N-terminal" evidence="10">
    <location>
        <begin position="4"/>
        <end position="132"/>
    </location>
</feature>
<feature type="binding site" evidence="9">
    <location>
        <position position="152"/>
    </location>
    <ligand>
        <name>1-deoxy-D-xylulose 5-phosphate</name>
        <dbReference type="ChEBI" id="CHEBI:57792"/>
    </ligand>
</feature>
<feature type="binding site" evidence="9">
    <location>
        <position position="10"/>
    </location>
    <ligand>
        <name>NADPH</name>
        <dbReference type="ChEBI" id="CHEBI:57783"/>
    </ligand>
</feature>
<evidence type="ECO:0000313" key="13">
    <source>
        <dbReference type="EMBL" id="CCW35350.1"/>
    </source>
</evidence>
<evidence type="ECO:0000256" key="6">
    <source>
        <dbReference type="ARBA" id="ARBA00023211"/>
    </source>
</evidence>
<feature type="binding site" evidence="9">
    <location>
        <position position="205"/>
    </location>
    <ligand>
        <name>NADPH</name>
        <dbReference type="ChEBI" id="CHEBI:57783"/>
    </ligand>
</feature>
<dbReference type="PIRSF" id="PIRSF006205">
    <property type="entry name" value="Dxp_reductismrs"/>
    <property type="match status" value="1"/>
</dbReference>
<feature type="binding site" evidence="9">
    <location>
        <position position="125"/>
    </location>
    <ligand>
        <name>1-deoxy-D-xylulose 5-phosphate</name>
        <dbReference type="ChEBI" id="CHEBI:57792"/>
    </ligand>
</feature>
<dbReference type="InterPro" id="IPR026877">
    <property type="entry name" value="DXPR_C"/>
</dbReference>
<accession>S0EUI8</accession>
<sequence>MKRLVILGSTGSIGTQTLDIVRRLPDRFQIVGLSANSNVQRLVEQAKEFHVPYLAIGDREQEPALNRLLKQEGVSCEVFAGVEGMCALATLPHADLVVVAVAGAIGIAPTHAAITAGKTIALASKEVLVAAGELTMALAKAHGVAILPIDSEHSALFQCLQGADASQVERLLLTASGGPFRSVPKEALHHVTPAQALRHPTWNMGGLVTINSATLMNKALEIIEAHWLFGVPADHIEVVIHPQSIVHSMVRFRDGSTLAQMGLPDMRLPIQYALVYPERIDTNLPRMRLADFTNLTFEEPDEEKFPALGLARAALAAGGTVPAVMNAANEAAVDLFLRERIPFLHIIRLVEEAIKHHTPQQASLENVLQADKEARAFVYEKAKALAS</sequence>
<proteinExistence type="inferred from homology"/>
<dbReference type="NCBIfam" id="NF009114">
    <property type="entry name" value="PRK12464.1"/>
    <property type="match status" value="1"/>
</dbReference>
<keyword evidence="13" id="KW-0413">Isomerase</keyword>
<feature type="binding site" evidence="9">
    <location>
        <position position="150"/>
    </location>
    <ligand>
        <name>Mn(2+)</name>
        <dbReference type="ChEBI" id="CHEBI:29035"/>
    </ligand>
</feature>
<evidence type="ECO:0000256" key="4">
    <source>
        <dbReference type="ARBA" id="ARBA00022857"/>
    </source>
</evidence>
<feature type="binding site" evidence="9">
    <location>
        <position position="221"/>
    </location>
    <ligand>
        <name>Mn(2+)</name>
        <dbReference type="ChEBI" id="CHEBI:29035"/>
    </ligand>
</feature>
<comment type="catalytic activity">
    <reaction evidence="8">
        <text>2-C-methyl-D-erythritol 4-phosphate + NADP(+) = 1-deoxy-D-xylulose 5-phosphate + NADPH + H(+)</text>
        <dbReference type="Rhea" id="RHEA:13717"/>
        <dbReference type="ChEBI" id="CHEBI:15378"/>
        <dbReference type="ChEBI" id="CHEBI:57783"/>
        <dbReference type="ChEBI" id="CHEBI:57792"/>
        <dbReference type="ChEBI" id="CHEBI:58262"/>
        <dbReference type="ChEBI" id="CHEBI:58349"/>
        <dbReference type="EC" id="1.1.1.267"/>
    </reaction>
    <physiologicalReaction direction="right-to-left" evidence="8">
        <dbReference type="Rhea" id="RHEA:13719"/>
    </physiologicalReaction>
</comment>
<evidence type="ECO:0000256" key="5">
    <source>
        <dbReference type="ARBA" id="ARBA00023002"/>
    </source>
</evidence>
<keyword evidence="7 9" id="KW-0414">Isoprene biosynthesis</keyword>
<dbReference type="Pfam" id="PF08436">
    <property type="entry name" value="DXP_redisom_C"/>
    <property type="match status" value="1"/>
</dbReference>
<feature type="binding site" evidence="9">
    <location>
        <position position="152"/>
    </location>
    <ligand>
        <name>Mn(2+)</name>
        <dbReference type="ChEBI" id="CHEBI:29035"/>
    </ligand>
</feature>
<keyword evidence="4 9" id="KW-0521">NADP</keyword>
<evidence type="ECO:0000313" key="14">
    <source>
        <dbReference type="Proteomes" id="UP000014227"/>
    </source>
</evidence>
<gene>
    <name evidence="9" type="primary">dxr</name>
    <name evidence="13" type="ORF">CCALI_01534</name>
</gene>
<dbReference type="FunCoup" id="S0EUI8">
    <property type="interactions" value="422"/>
</dbReference>
<evidence type="ECO:0000256" key="8">
    <source>
        <dbReference type="ARBA" id="ARBA00048543"/>
    </source>
</evidence>
<dbReference type="PATRIC" id="fig|1303518.3.peg.1572"/>
<dbReference type="Pfam" id="PF13288">
    <property type="entry name" value="DXPR_C"/>
    <property type="match status" value="1"/>
</dbReference>
<keyword evidence="6 9" id="KW-0464">Manganese</keyword>
<feature type="binding site" evidence="9">
    <location>
        <position position="199"/>
    </location>
    <ligand>
        <name>1-deoxy-D-xylulose 5-phosphate</name>
        <dbReference type="ChEBI" id="CHEBI:57792"/>
    </ligand>
</feature>
<evidence type="ECO:0000259" key="11">
    <source>
        <dbReference type="Pfam" id="PF08436"/>
    </source>
</evidence>
<dbReference type="InParanoid" id="S0EUI8"/>
<dbReference type="Gene3D" id="1.10.1740.10">
    <property type="match status" value="1"/>
</dbReference>
<dbReference type="UniPathway" id="UPA00056">
    <property type="reaction ID" value="UER00092"/>
</dbReference>
<feature type="domain" description="1-deoxy-D-xylulose 5-phosphate reductoisomerase C-terminal" evidence="11">
    <location>
        <begin position="146"/>
        <end position="229"/>
    </location>
</feature>
<dbReference type="EC" id="1.1.1.267" evidence="9"/>
<evidence type="ECO:0000256" key="1">
    <source>
        <dbReference type="ARBA" id="ARBA00005094"/>
    </source>
</evidence>
<evidence type="ECO:0000259" key="10">
    <source>
        <dbReference type="Pfam" id="PF02670"/>
    </source>
</evidence>
<dbReference type="GO" id="GO:0070402">
    <property type="term" value="F:NADPH binding"/>
    <property type="evidence" value="ECO:0007669"/>
    <property type="project" value="InterPro"/>
</dbReference>
<dbReference type="InterPro" id="IPR013644">
    <property type="entry name" value="DXP_reductoisomerase_C"/>
</dbReference>
<keyword evidence="3 9" id="KW-0479">Metal-binding</keyword>
<organism evidence="13 14">
    <name type="scientific">Chthonomonas calidirosea (strain DSM 23976 / ICMP 18418 / T49)</name>
    <dbReference type="NCBI Taxonomy" id="1303518"/>
    <lineage>
        <taxon>Bacteria</taxon>
        <taxon>Bacillati</taxon>
        <taxon>Armatimonadota</taxon>
        <taxon>Chthonomonadia</taxon>
        <taxon>Chthonomonadales</taxon>
        <taxon>Chthonomonadaceae</taxon>
        <taxon>Chthonomonas</taxon>
    </lineage>
</organism>
<dbReference type="HOGENOM" id="CLU_035714_4_0_0"/>
<dbReference type="InterPro" id="IPR013512">
    <property type="entry name" value="DXP_reductoisomerase_N"/>
</dbReference>
<feature type="binding site" evidence="9">
    <location>
        <position position="126"/>
    </location>
    <ligand>
        <name>NADPH</name>
        <dbReference type="ChEBI" id="CHEBI:57783"/>
    </ligand>
</feature>
<feature type="binding site" evidence="9">
    <location>
        <position position="176"/>
    </location>
    <ligand>
        <name>1-deoxy-D-xylulose 5-phosphate</name>
        <dbReference type="ChEBI" id="CHEBI:57792"/>
    </ligand>
</feature>
<feature type="binding site" evidence="9">
    <location>
        <position position="11"/>
    </location>
    <ligand>
        <name>NADPH</name>
        <dbReference type="ChEBI" id="CHEBI:57783"/>
    </ligand>
</feature>
<dbReference type="GO" id="GO:0030604">
    <property type="term" value="F:1-deoxy-D-xylulose-5-phosphate reductoisomerase activity"/>
    <property type="evidence" value="ECO:0007669"/>
    <property type="project" value="UniProtKB-UniRule"/>
</dbReference>
<evidence type="ECO:0000259" key="12">
    <source>
        <dbReference type="Pfam" id="PF13288"/>
    </source>
</evidence>
<dbReference type="InterPro" id="IPR003821">
    <property type="entry name" value="DXP_reductoisomerase"/>
</dbReference>
<dbReference type="HAMAP" id="MF_00183">
    <property type="entry name" value="DXP_reductoisom"/>
    <property type="match status" value="1"/>
</dbReference>
<name>S0EUI8_CHTCT</name>